<dbReference type="Proteomes" id="UP000199076">
    <property type="component" value="Unassembled WGS sequence"/>
</dbReference>
<name>A0A1G7TB63_9EURY</name>
<dbReference type="GO" id="GO:0003677">
    <property type="term" value="F:DNA binding"/>
    <property type="evidence" value="ECO:0007669"/>
    <property type="project" value="InterPro"/>
</dbReference>
<dbReference type="GO" id="GO:0006313">
    <property type="term" value="P:DNA transposition"/>
    <property type="evidence" value="ECO:0007669"/>
    <property type="project" value="InterPro"/>
</dbReference>
<protein>
    <submittedName>
        <fullName evidence="2">Transposase and inactivated derivatives, IS5 family</fullName>
    </submittedName>
</protein>
<dbReference type="GO" id="GO:0004803">
    <property type="term" value="F:transposase activity"/>
    <property type="evidence" value="ECO:0007669"/>
    <property type="project" value="InterPro"/>
</dbReference>
<keyword evidence="3" id="KW-1185">Reference proteome</keyword>
<dbReference type="RefSeq" id="WP_092695419.1">
    <property type="nucleotide sequence ID" value="NZ_FNBK01000024.1"/>
</dbReference>
<dbReference type="Pfam" id="PF01609">
    <property type="entry name" value="DDE_Tnp_1"/>
    <property type="match status" value="1"/>
</dbReference>
<dbReference type="OrthoDB" id="110773at2157"/>
<dbReference type="AlphaFoldDB" id="A0A1G7TB63"/>
<reference evidence="3" key="1">
    <citation type="submission" date="2016-10" db="EMBL/GenBank/DDBJ databases">
        <authorList>
            <person name="Varghese N."/>
            <person name="Submissions S."/>
        </authorList>
    </citation>
    <scope>NUCLEOTIDE SEQUENCE [LARGE SCALE GENOMIC DNA]</scope>
    <source>
        <strain evidence="3">IBRC-M 10760</strain>
    </source>
</reference>
<dbReference type="InterPro" id="IPR002559">
    <property type="entry name" value="Transposase_11"/>
</dbReference>
<accession>A0A1G7TB63</accession>
<gene>
    <name evidence="2" type="ORF">SAMN05216218_12424</name>
</gene>
<proteinExistence type="predicted"/>
<organism evidence="2 3">
    <name type="scientific">Halorientalis regularis</name>
    <dbReference type="NCBI Taxonomy" id="660518"/>
    <lineage>
        <taxon>Archaea</taxon>
        <taxon>Methanobacteriati</taxon>
        <taxon>Methanobacteriota</taxon>
        <taxon>Stenosarchaea group</taxon>
        <taxon>Halobacteria</taxon>
        <taxon>Halobacteriales</taxon>
        <taxon>Haloarculaceae</taxon>
        <taxon>Halorientalis</taxon>
    </lineage>
</organism>
<evidence type="ECO:0000313" key="3">
    <source>
        <dbReference type="Proteomes" id="UP000199076"/>
    </source>
</evidence>
<evidence type="ECO:0000313" key="2">
    <source>
        <dbReference type="EMBL" id="SDG32475.1"/>
    </source>
</evidence>
<dbReference type="EMBL" id="FNBK01000024">
    <property type="protein sequence ID" value="SDG32475.1"/>
    <property type="molecule type" value="Genomic_DNA"/>
</dbReference>
<evidence type="ECO:0000259" key="1">
    <source>
        <dbReference type="Pfam" id="PF01609"/>
    </source>
</evidence>
<feature type="domain" description="Transposase IS4-like" evidence="1">
    <location>
        <begin position="107"/>
        <end position="266"/>
    </location>
</feature>
<sequence>MGVALLDLVETALRVAKQALGKRAGKPDSGGLAREAHIVAHCIRKEEGHSYTELVDRLSLMPAVCDRLGINPDAPPDPTTFYHSFDRYAMYVWRALLRISAQQHPQSGHVALDSTFFERKQASQHYLQRCGRSVKTIKATTLTDTESLAVLDVHCCIEREHDTKAGPRVVRRNADDLRALAADNGSQDRHTEYEIAAHDIEYLVHYRGSTAKATANNVLIRAKGYTQRWMAETSYSTVKRTQDSALRSRFWYRQFREIVLLFALNNLKKLAKTL</sequence>